<comment type="caution">
    <text evidence="1">The sequence shown here is derived from an EMBL/GenBank/DDBJ whole genome shotgun (WGS) entry which is preliminary data.</text>
</comment>
<dbReference type="RefSeq" id="WP_203775075.1">
    <property type="nucleotide sequence ID" value="NZ_BAAAYJ010000099.1"/>
</dbReference>
<protein>
    <submittedName>
        <fullName evidence="1">Uncharacterized protein</fullName>
    </submittedName>
</protein>
<dbReference type="Proteomes" id="UP000647172">
    <property type="component" value="Unassembled WGS sequence"/>
</dbReference>
<dbReference type="EMBL" id="BOMQ01000079">
    <property type="protein sequence ID" value="GIE53218.1"/>
    <property type="molecule type" value="Genomic_DNA"/>
</dbReference>
<dbReference type="AlphaFoldDB" id="A0A919JLX7"/>
<sequence length="102" mass="11567">MATELQQDRTARRHRFTYTDQFRSLTTSDREKELTLLKKLYEQDQLTIRQIAALLEASFGFMQKRLADAGATTSITRRKRPPVSADAAATIAALPTRRQAPS</sequence>
<evidence type="ECO:0000313" key="2">
    <source>
        <dbReference type="Proteomes" id="UP000647172"/>
    </source>
</evidence>
<organism evidence="1 2">
    <name type="scientific">Actinoplanes nipponensis</name>
    <dbReference type="NCBI Taxonomy" id="135950"/>
    <lineage>
        <taxon>Bacteria</taxon>
        <taxon>Bacillati</taxon>
        <taxon>Actinomycetota</taxon>
        <taxon>Actinomycetes</taxon>
        <taxon>Micromonosporales</taxon>
        <taxon>Micromonosporaceae</taxon>
        <taxon>Actinoplanes</taxon>
    </lineage>
</organism>
<reference evidence="1" key="1">
    <citation type="submission" date="2021-01" db="EMBL/GenBank/DDBJ databases">
        <title>Whole genome shotgun sequence of Actinoplanes nipponensis NBRC 14063.</title>
        <authorList>
            <person name="Komaki H."/>
            <person name="Tamura T."/>
        </authorList>
    </citation>
    <scope>NUCLEOTIDE SEQUENCE</scope>
    <source>
        <strain evidence="1">NBRC 14063</strain>
    </source>
</reference>
<keyword evidence="2" id="KW-1185">Reference proteome</keyword>
<evidence type="ECO:0000313" key="1">
    <source>
        <dbReference type="EMBL" id="GIE53218.1"/>
    </source>
</evidence>
<proteinExistence type="predicted"/>
<accession>A0A919JLX7</accession>
<name>A0A919JLX7_9ACTN</name>
<gene>
    <name evidence="1" type="ORF">Ani05nite_67520</name>
</gene>